<feature type="compositionally biased region" description="Basic and acidic residues" evidence="1">
    <location>
        <begin position="12"/>
        <end position="23"/>
    </location>
</feature>
<feature type="region of interest" description="Disordered" evidence="1">
    <location>
        <begin position="1"/>
        <end position="23"/>
    </location>
</feature>
<evidence type="ECO:0000313" key="2">
    <source>
        <dbReference type="EMBL" id="JAH74055.1"/>
    </source>
</evidence>
<sequence length="51" mass="5849">MHGGRHQKRRPRAEVSDETRDGTIEHVVNHGLTMREADLRVQPNLDCSTQL</sequence>
<dbReference type="AlphaFoldDB" id="A0A0E9V9B7"/>
<accession>A0A0E9V9B7</accession>
<feature type="compositionally biased region" description="Basic residues" evidence="1">
    <location>
        <begin position="1"/>
        <end position="11"/>
    </location>
</feature>
<dbReference type="EMBL" id="GBXM01034522">
    <property type="protein sequence ID" value="JAH74055.1"/>
    <property type="molecule type" value="Transcribed_RNA"/>
</dbReference>
<reference evidence="2" key="2">
    <citation type="journal article" date="2015" name="Fish Shellfish Immunol.">
        <title>Early steps in the European eel (Anguilla anguilla)-Vibrio vulnificus interaction in the gills: Role of the RtxA13 toxin.</title>
        <authorList>
            <person name="Callol A."/>
            <person name="Pajuelo D."/>
            <person name="Ebbesson L."/>
            <person name="Teles M."/>
            <person name="MacKenzie S."/>
            <person name="Amaro C."/>
        </authorList>
    </citation>
    <scope>NUCLEOTIDE SEQUENCE</scope>
</reference>
<protein>
    <submittedName>
        <fullName evidence="2">Uncharacterized protein</fullName>
    </submittedName>
</protein>
<reference evidence="2" key="1">
    <citation type="submission" date="2014-11" db="EMBL/GenBank/DDBJ databases">
        <authorList>
            <person name="Amaro Gonzalez C."/>
        </authorList>
    </citation>
    <scope>NUCLEOTIDE SEQUENCE</scope>
</reference>
<name>A0A0E9V9B7_ANGAN</name>
<evidence type="ECO:0000256" key="1">
    <source>
        <dbReference type="SAM" id="MobiDB-lite"/>
    </source>
</evidence>
<organism evidence="2">
    <name type="scientific">Anguilla anguilla</name>
    <name type="common">European freshwater eel</name>
    <name type="synonym">Muraena anguilla</name>
    <dbReference type="NCBI Taxonomy" id="7936"/>
    <lineage>
        <taxon>Eukaryota</taxon>
        <taxon>Metazoa</taxon>
        <taxon>Chordata</taxon>
        <taxon>Craniata</taxon>
        <taxon>Vertebrata</taxon>
        <taxon>Euteleostomi</taxon>
        <taxon>Actinopterygii</taxon>
        <taxon>Neopterygii</taxon>
        <taxon>Teleostei</taxon>
        <taxon>Anguilliformes</taxon>
        <taxon>Anguillidae</taxon>
        <taxon>Anguilla</taxon>
    </lineage>
</organism>
<proteinExistence type="predicted"/>